<evidence type="ECO:0000256" key="9">
    <source>
        <dbReference type="ARBA" id="ARBA00023136"/>
    </source>
</evidence>
<evidence type="ECO:0000259" key="13">
    <source>
        <dbReference type="Pfam" id="PF07774"/>
    </source>
</evidence>
<keyword evidence="7" id="KW-0256">Endoplasmic reticulum</keyword>
<dbReference type="AlphaFoldDB" id="A0A4U0WN63"/>
<feature type="domain" description="EMC1 first beta-propeller" evidence="14">
    <location>
        <begin position="18"/>
        <end position="431"/>
    </location>
</feature>
<evidence type="ECO:0000256" key="11">
    <source>
        <dbReference type="SAM" id="Phobius"/>
    </source>
</evidence>
<evidence type="ECO:0000256" key="10">
    <source>
        <dbReference type="ARBA" id="ARBA00023180"/>
    </source>
</evidence>
<evidence type="ECO:0000256" key="1">
    <source>
        <dbReference type="ARBA" id="ARBA00004115"/>
    </source>
</evidence>
<comment type="caution">
    <text evidence="15">The sequence shown here is derived from an EMBL/GenBank/DDBJ whole genome shotgun (WGS) entry which is preliminary data.</text>
</comment>
<dbReference type="InterPro" id="IPR058545">
    <property type="entry name" value="Beta-prop_EMC1_1st"/>
</dbReference>
<evidence type="ECO:0000313" key="16">
    <source>
        <dbReference type="Proteomes" id="UP000309340"/>
    </source>
</evidence>
<feature type="transmembrane region" description="Helical" evidence="11">
    <location>
        <begin position="897"/>
        <end position="918"/>
    </location>
</feature>
<keyword evidence="9 11" id="KW-0472">Membrane</keyword>
<dbReference type="Pfam" id="PF25293">
    <property type="entry name" value="Beta-prop_EMC1_N"/>
    <property type="match status" value="1"/>
</dbReference>
<evidence type="ECO:0000256" key="4">
    <source>
        <dbReference type="ARBA" id="ARBA00020824"/>
    </source>
</evidence>
<keyword evidence="16" id="KW-1185">Reference proteome</keyword>
<sequence length="929" mass="100546">MLLPLVAAATLLLAPALAVFSDEAWTVDYHFALLGAPKEETSFFHRPNPSSKASLIYTLSEEHALGAVNPRDGSVVWRQLLSPGRDAHNASFLRAGEGEDVVISGIGSEVAAWSAADGKLVWNLNTEGPLEDVEIVELSDGKETAGAKDAMTLSSGSHPTVQRIDGASGAVKWQYRIDGSDAPYQLSASSTQVFAILLHKTILGYVKLRVVALDPVTGRKTDEYTLSSENELATAENIISVGANSASPIIAWTDAAHTTLKVNVVGTKTISSFNIERHDDSAVERVRLHAPYHVNSLSHFLVHYETATSHWAEVYDIDLKNSKVDKAYSLPRVAGKGAFSTSTSDANVYFTRVTRDELSTVSSASHGVLGRWSLSSFGVASGIGEQVEPLHAVSEVSVKGDAVSAIRTTVLLSTGDWVLLRDGKGVWNRPEMLAGTVAVTFAIPANAAALVQQLEVEAHSNPVAAYIHRVRRHIADLQKLPSLLVSMPQRIVKGFLGTSADDLTGSDTFGFRQIIACATRSGRLVALDAGHPDRTLRNMEVADLKPGQSWRPSLSSSKDGVIQLSSMAGAGVDYNATDGQQLAESLPILPDEPDLATSNTVQYTMRGNSLEATYEYNPSWTFTPMHGERILGLVPRPVNDPVASIGKVLGDRRVLYKYLDSNVALLVTAHDESSKASFYVLNTASGAVIYSNVHAGVDLTAPISSIMSENWFAYSFTNEASDDASKGHQLVIGELFESLIPDDRGAMGAKSNYSSMQTDTEPFTLTQTYQIPEAISKLAVTRTRQGITSRQLLAVLPGSNAIVGIPYGIVDPRRPTNRDPTKDEQAEGLMRYTPVLEFDPKWYLNHQREVVGIKDVVTSPALIESTSLVFAYGLDIFGTRLSPSFSFDILGKDFNKFQMLATVAALAVATFVVAPLVMRKQVDQRWRFL</sequence>
<feature type="signal peptide" evidence="12">
    <location>
        <begin position="1"/>
        <end position="18"/>
    </location>
</feature>
<dbReference type="EMBL" id="NAJQ01000839">
    <property type="protein sequence ID" value="TKA64441.1"/>
    <property type="molecule type" value="Genomic_DNA"/>
</dbReference>
<dbReference type="InterPro" id="IPR011678">
    <property type="entry name" value="EMC1_C"/>
</dbReference>
<evidence type="ECO:0000313" key="15">
    <source>
        <dbReference type="EMBL" id="TKA64441.1"/>
    </source>
</evidence>
<comment type="subcellular location">
    <subcellularLocation>
        <location evidence="1">Endoplasmic reticulum membrane</location>
        <topology evidence="1">Single-pass type I membrane protein</topology>
    </subcellularLocation>
</comment>
<dbReference type="InterPro" id="IPR011047">
    <property type="entry name" value="Quinoprotein_ADH-like_sf"/>
</dbReference>
<dbReference type="PANTHER" id="PTHR21573">
    <property type="entry name" value="ER MEMBRANE PROTEIN COMPLEX SUBUNIT 1"/>
    <property type="match status" value="1"/>
</dbReference>
<feature type="domain" description="ER membrane protein complex subunit 1 C-terminal" evidence="13">
    <location>
        <begin position="708"/>
        <end position="926"/>
    </location>
</feature>
<dbReference type="PANTHER" id="PTHR21573:SF0">
    <property type="entry name" value="ER MEMBRANE PROTEIN COMPLEX SUBUNIT 1"/>
    <property type="match status" value="1"/>
</dbReference>
<comment type="similarity">
    <text evidence="2">Belongs to the EMC1 family.</text>
</comment>
<evidence type="ECO:0000256" key="2">
    <source>
        <dbReference type="ARBA" id="ARBA00007904"/>
    </source>
</evidence>
<keyword evidence="6 12" id="KW-0732">Signal</keyword>
<proteinExistence type="inferred from homology"/>
<keyword evidence="8 11" id="KW-1133">Transmembrane helix</keyword>
<reference evidence="15 16" key="1">
    <citation type="submission" date="2017-03" db="EMBL/GenBank/DDBJ databases">
        <title>Genomes of endolithic fungi from Antarctica.</title>
        <authorList>
            <person name="Coleine C."/>
            <person name="Masonjones S."/>
            <person name="Stajich J.E."/>
        </authorList>
    </citation>
    <scope>NUCLEOTIDE SEQUENCE [LARGE SCALE GENOMIC DNA]</scope>
    <source>
        <strain evidence="15 16">CCFEE 5184</strain>
    </source>
</reference>
<accession>A0A4U0WN63</accession>
<keyword evidence="5 11" id="KW-0812">Transmembrane</keyword>
<dbReference type="Proteomes" id="UP000309340">
    <property type="component" value="Unassembled WGS sequence"/>
</dbReference>
<feature type="chain" id="PRO_5020270525" description="ER membrane protein complex subunit 1" evidence="12">
    <location>
        <begin position="19"/>
        <end position="929"/>
    </location>
</feature>
<dbReference type="Pfam" id="PF07774">
    <property type="entry name" value="EMC1_C"/>
    <property type="match status" value="1"/>
</dbReference>
<keyword evidence="10" id="KW-0325">Glycoprotein</keyword>
<dbReference type="GO" id="GO:0072546">
    <property type="term" value="C:EMC complex"/>
    <property type="evidence" value="ECO:0007669"/>
    <property type="project" value="InterPro"/>
</dbReference>
<gene>
    <name evidence="15" type="ORF">B0A55_12168</name>
</gene>
<dbReference type="InterPro" id="IPR026895">
    <property type="entry name" value="EMC1"/>
</dbReference>
<dbReference type="Gene3D" id="2.130.10.10">
    <property type="entry name" value="YVTN repeat-like/Quinoprotein amine dehydrogenase"/>
    <property type="match status" value="1"/>
</dbReference>
<evidence type="ECO:0000256" key="12">
    <source>
        <dbReference type="SAM" id="SignalP"/>
    </source>
</evidence>
<dbReference type="OrthoDB" id="28092at2759"/>
<dbReference type="SUPFAM" id="SSF50998">
    <property type="entry name" value="Quinoprotein alcohol dehydrogenase-like"/>
    <property type="match status" value="1"/>
</dbReference>
<evidence type="ECO:0000256" key="8">
    <source>
        <dbReference type="ARBA" id="ARBA00022989"/>
    </source>
</evidence>
<evidence type="ECO:0000256" key="7">
    <source>
        <dbReference type="ARBA" id="ARBA00022824"/>
    </source>
</evidence>
<comment type="subunit">
    <text evidence="3">Component of the ER membrane protein complex (EMC).</text>
</comment>
<evidence type="ECO:0000256" key="6">
    <source>
        <dbReference type="ARBA" id="ARBA00022729"/>
    </source>
</evidence>
<evidence type="ECO:0000256" key="3">
    <source>
        <dbReference type="ARBA" id="ARBA00011276"/>
    </source>
</evidence>
<name>A0A4U0WN63_9PEZI</name>
<organism evidence="15 16">
    <name type="scientific">Friedmanniomyces simplex</name>
    <dbReference type="NCBI Taxonomy" id="329884"/>
    <lineage>
        <taxon>Eukaryota</taxon>
        <taxon>Fungi</taxon>
        <taxon>Dikarya</taxon>
        <taxon>Ascomycota</taxon>
        <taxon>Pezizomycotina</taxon>
        <taxon>Dothideomycetes</taxon>
        <taxon>Dothideomycetidae</taxon>
        <taxon>Mycosphaerellales</taxon>
        <taxon>Teratosphaeriaceae</taxon>
        <taxon>Friedmanniomyces</taxon>
    </lineage>
</organism>
<dbReference type="GO" id="GO:0034975">
    <property type="term" value="P:protein folding in endoplasmic reticulum"/>
    <property type="evidence" value="ECO:0007669"/>
    <property type="project" value="TreeGrafter"/>
</dbReference>
<evidence type="ECO:0000256" key="5">
    <source>
        <dbReference type="ARBA" id="ARBA00022692"/>
    </source>
</evidence>
<dbReference type="InterPro" id="IPR015943">
    <property type="entry name" value="WD40/YVTN_repeat-like_dom_sf"/>
</dbReference>
<protein>
    <recommendedName>
        <fullName evidence="4">ER membrane protein complex subunit 1</fullName>
    </recommendedName>
</protein>
<dbReference type="STRING" id="329884.A0A4U0WN63"/>
<evidence type="ECO:0000259" key="14">
    <source>
        <dbReference type="Pfam" id="PF25293"/>
    </source>
</evidence>